<sequence>MGWPDSIDVCQYLIISCVSESWKSWLNIDRFWLLSTLCLK</sequence>
<organism evidence="2 3">
    <name type="scientific">Microbulbifer taiwanensis</name>
    <dbReference type="NCBI Taxonomy" id="986746"/>
    <lineage>
        <taxon>Bacteria</taxon>
        <taxon>Pseudomonadati</taxon>
        <taxon>Pseudomonadota</taxon>
        <taxon>Gammaproteobacteria</taxon>
        <taxon>Cellvibrionales</taxon>
        <taxon>Microbulbiferaceae</taxon>
        <taxon>Microbulbifer</taxon>
    </lineage>
</organism>
<dbReference type="Pfam" id="PF00646">
    <property type="entry name" value="F-box"/>
    <property type="match status" value="1"/>
</dbReference>
<gene>
    <name evidence="2" type="ORF">ACFQBM_04390</name>
</gene>
<name>A0ABW1YKG8_9GAMM</name>
<dbReference type="InterPro" id="IPR001810">
    <property type="entry name" value="F-box_dom"/>
</dbReference>
<reference evidence="3" key="1">
    <citation type="journal article" date="2019" name="Int. J. Syst. Evol. Microbiol.">
        <title>The Global Catalogue of Microorganisms (GCM) 10K type strain sequencing project: providing services to taxonomists for standard genome sequencing and annotation.</title>
        <authorList>
            <consortium name="The Broad Institute Genomics Platform"/>
            <consortium name="The Broad Institute Genome Sequencing Center for Infectious Disease"/>
            <person name="Wu L."/>
            <person name="Ma J."/>
        </authorList>
    </citation>
    <scope>NUCLEOTIDE SEQUENCE [LARGE SCALE GENOMIC DNA]</scope>
    <source>
        <strain evidence="3">CGMCC 1.13718</strain>
    </source>
</reference>
<comment type="caution">
    <text evidence="2">The sequence shown here is derived from an EMBL/GenBank/DDBJ whole genome shotgun (WGS) entry which is preliminary data.</text>
</comment>
<dbReference type="EMBL" id="JBHSVR010000001">
    <property type="protein sequence ID" value="MFC6632505.1"/>
    <property type="molecule type" value="Genomic_DNA"/>
</dbReference>
<evidence type="ECO:0000313" key="2">
    <source>
        <dbReference type="EMBL" id="MFC6632505.1"/>
    </source>
</evidence>
<protein>
    <submittedName>
        <fullName evidence="2">F-box protein</fullName>
    </submittedName>
</protein>
<evidence type="ECO:0000259" key="1">
    <source>
        <dbReference type="Pfam" id="PF00646"/>
    </source>
</evidence>
<accession>A0ABW1YKG8</accession>
<keyword evidence="3" id="KW-1185">Reference proteome</keyword>
<feature type="domain" description="F-box" evidence="1">
    <location>
        <begin position="7"/>
        <end position="33"/>
    </location>
</feature>
<proteinExistence type="predicted"/>
<evidence type="ECO:0000313" key="3">
    <source>
        <dbReference type="Proteomes" id="UP001596425"/>
    </source>
</evidence>
<dbReference type="Proteomes" id="UP001596425">
    <property type="component" value="Unassembled WGS sequence"/>
</dbReference>